<dbReference type="InterPro" id="IPR011703">
    <property type="entry name" value="ATPase_AAA-3"/>
</dbReference>
<dbReference type="Pfam" id="PF17863">
    <property type="entry name" value="AAA_lid_2"/>
    <property type="match status" value="1"/>
</dbReference>
<protein>
    <submittedName>
        <fullName evidence="6">ATPase associated with various cellular activities AAA_3</fullName>
    </submittedName>
</protein>
<evidence type="ECO:0000313" key="6">
    <source>
        <dbReference type="EMBL" id="ACX95047.1"/>
    </source>
</evidence>
<dbReference type="KEGG" id="hna:Hneap_0184"/>
<dbReference type="GO" id="GO:0016887">
    <property type="term" value="F:ATP hydrolysis activity"/>
    <property type="evidence" value="ECO:0007669"/>
    <property type="project" value="InterPro"/>
</dbReference>
<feature type="domain" description="ATPase AAA-3" evidence="4">
    <location>
        <begin position="37"/>
        <end position="167"/>
    </location>
</feature>
<keyword evidence="1" id="KW-0547">Nucleotide-binding</keyword>
<dbReference type="HOGENOM" id="CLU_034716_2_0_6"/>
<dbReference type="CDD" id="cd00009">
    <property type="entry name" value="AAA"/>
    <property type="match status" value="1"/>
</dbReference>
<evidence type="ECO:0000313" key="7">
    <source>
        <dbReference type="Proteomes" id="UP000009102"/>
    </source>
</evidence>
<evidence type="ECO:0000256" key="3">
    <source>
        <dbReference type="ARBA" id="ARBA00061607"/>
    </source>
</evidence>
<dbReference type="GO" id="GO:0005524">
    <property type="term" value="F:ATP binding"/>
    <property type="evidence" value="ECO:0007669"/>
    <property type="project" value="UniProtKB-KW"/>
</dbReference>
<dbReference type="EMBL" id="CP001801">
    <property type="protein sequence ID" value="ACX95047.1"/>
    <property type="molecule type" value="Genomic_DNA"/>
</dbReference>
<feature type="domain" description="ChlI/MoxR AAA lid" evidence="5">
    <location>
        <begin position="251"/>
        <end position="313"/>
    </location>
</feature>
<dbReference type="eggNOG" id="COG0714">
    <property type="taxonomic scope" value="Bacteria"/>
</dbReference>
<evidence type="ECO:0000256" key="1">
    <source>
        <dbReference type="ARBA" id="ARBA00022741"/>
    </source>
</evidence>
<dbReference type="RefSeq" id="WP_012823083.1">
    <property type="nucleotide sequence ID" value="NC_013422.1"/>
</dbReference>
<keyword evidence="7" id="KW-1185">Reference proteome</keyword>
<dbReference type="InterPro" id="IPR027417">
    <property type="entry name" value="P-loop_NTPase"/>
</dbReference>
<sequence length="322" mass="34781">MTEPTAIAALRTHLAHHIVGQAALVDRLLIGLLTGGHLLVEGLPGLAKTTAVKALAEGVHARFKRVQFTPDLLPADLLGNEIYHPETRTFTFEAGPLFNEIILADEINRAPAKVQSALLEAMAERQVTVAGESRKLPALFLVMATQNPLEQSGTYPLPEAQLDRFMLHVSLSYPERQDEYDILARTLAGTLGRDDDEATGLTVDEVLNARADVRAVHCDAALQRWVVDVVAATRAPEKASDALESLAGMVLVGASPRGALAWVQSAQALAWLNGRDFIVPDDLLELAGDVLRHRLILSPKALVSGLSRDAIITRLCAEIPFP</sequence>
<dbReference type="PANTHER" id="PTHR42759">
    <property type="entry name" value="MOXR FAMILY PROTEIN"/>
    <property type="match status" value="1"/>
</dbReference>
<dbReference type="Gene3D" id="3.40.50.300">
    <property type="entry name" value="P-loop containing nucleotide triphosphate hydrolases"/>
    <property type="match status" value="1"/>
</dbReference>
<dbReference type="STRING" id="555778.Hneap_0184"/>
<comment type="similarity">
    <text evidence="3">Belongs to the MoxR family.</text>
</comment>
<dbReference type="Proteomes" id="UP000009102">
    <property type="component" value="Chromosome"/>
</dbReference>
<accession>D0KWQ0</accession>
<keyword evidence="2" id="KW-0067">ATP-binding</keyword>
<evidence type="ECO:0000259" key="4">
    <source>
        <dbReference type="Pfam" id="PF07726"/>
    </source>
</evidence>
<reference evidence="6 7" key="1">
    <citation type="submission" date="2009-10" db="EMBL/GenBank/DDBJ databases">
        <title>Complete sequence of Halothiobacillus neapolitanus c2.</title>
        <authorList>
            <consortium name="US DOE Joint Genome Institute"/>
            <person name="Lucas S."/>
            <person name="Copeland A."/>
            <person name="Lapidus A."/>
            <person name="Glavina del Rio T."/>
            <person name="Tice H."/>
            <person name="Bruce D."/>
            <person name="Goodwin L."/>
            <person name="Pitluck S."/>
            <person name="Davenport K."/>
            <person name="Brettin T."/>
            <person name="Detter J.C."/>
            <person name="Han C."/>
            <person name="Tapia R."/>
            <person name="Larimer F."/>
            <person name="Land M."/>
            <person name="Hauser L."/>
            <person name="Kyrpides N."/>
            <person name="Mikhailova N."/>
            <person name="Kerfeld C."/>
            <person name="Cannon G."/>
            <person name="Heinhort S."/>
        </authorList>
    </citation>
    <scope>NUCLEOTIDE SEQUENCE [LARGE SCALE GENOMIC DNA]</scope>
    <source>
        <strain evidence="7">ATCC 23641 / c2</strain>
    </source>
</reference>
<dbReference type="Gene3D" id="1.10.8.80">
    <property type="entry name" value="Magnesium chelatase subunit I, C-Terminal domain"/>
    <property type="match status" value="1"/>
</dbReference>
<dbReference type="SUPFAM" id="SSF52540">
    <property type="entry name" value="P-loop containing nucleoside triphosphate hydrolases"/>
    <property type="match status" value="1"/>
</dbReference>
<dbReference type="InterPro" id="IPR041628">
    <property type="entry name" value="ChlI/MoxR_AAA_lid"/>
</dbReference>
<dbReference type="FunFam" id="3.40.50.300:FF:000640">
    <property type="entry name" value="MoxR family ATPase"/>
    <property type="match status" value="1"/>
</dbReference>
<dbReference type="OrthoDB" id="9808397at2"/>
<dbReference type="AlphaFoldDB" id="D0KWQ0"/>
<evidence type="ECO:0000259" key="5">
    <source>
        <dbReference type="Pfam" id="PF17863"/>
    </source>
</evidence>
<organism evidence="6 7">
    <name type="scientific">Halothiobacillus neapolitanus (strain ATCC 23641 / DSM 15147 / CIP 104769 / NCIMB 8539 / c2)</name>
    <name type="common">Thiobacillus neapolitanus</name>
    <dbReference type="NCBI Taxonomy" id="555778"/>
    <lineage>
        <taxon>Bacteria</taxon>
        <taxon>Pseudomonadati</taxon>
        <taxon>Pseudomonadota</taxon>
        <taxon>Gammaproteobacteria</taxon>
        <taxon>Chromatiales</taxon>
        <taxon>Halothiobacillaceae</taxon>
        <taxon>Halothiobacillus</taxon>
    </lineage>
</organism>
<evidence type="ECO:0000256" key="2">
    <source>
        <dbReference type="ARBA" id="ARBA00022840"/>
    </source>
</evidence>
<gene>
    <name evidence="6" type="ordered locus">Hneap_0184</name>
</gene>
<dbReference type="PANTHER" id="PTHR42759:SF1">
    <property type="entry name" value="MAGNESIUM-CHELATASE SUBUNIT CHLD"/>
    <property type="match status" value="1"/>
</dbReference>
<dbReference type="PIRSF" id="PIRSF002849">
    <property type="entry name" value="AAA_ATPase_chaperone_MoxR_prd"/>
    <property type="match status" value="1"/>
</dbReference>
<dbReference type="InterPro" id="IPR050764">
    <property type="entry name" value="CbbQ/NirQ/NorQ/GpvN"/>
</dbReference>
<proteinExistence type="inferred from homology"/>
<name>D0KWQ0_HALNC</name>
<dbReference type="Pfam" id="PF07726">
    <property type="entry name" value="AAA_3"/>
    <property type="match status" value="1"/>
</dbReference>